<dbReference type="InterPro" id="IPR052899">
    <property type="entry name" value="Class-I_DAHP_synthase"/>
</dbReference>
<proteinExistence type="predicted"/>
<dbReference type="Pfam" id="PF00793">
    <property type="entry name" value="DAHP_synth_1"/>
    <property type="match status" value="1"/>
</dbReference>
<dbReference type="NCBIfam" id="NF009239">
    <property type="entry name" value="PRK12595.1"/>
    <property type="match status" value="1"/>
</dbReference>
<dbReference type="GO" id="GO:0009073">
    <property type="term" value="P:aromatic amino acid family biosynthetic process"/>
    <property type="evidence" value="ECO:0007669"/>
    <property type="project" value="InterPro"/>
</dbReference>
<reference evidence="4 5" key="2">
    <citation type="journal article" date="2013" name="PLoS ONE">
        <title>INDIGO - INtegrated Data Warehouse of MIcrobial GenOmes with Examples from the Red Sea Extremophiles.</title>
        <authorList>
            <person name="Alam I."/>
            <person name="Antunes A."/>
            <person name="Kamau A.A."/>
            <person name="Ba Alawi W."/>
            <person name="Kalkatawi M."/>
            <person name="Stingl U."/>
            <person name="Bajic V.B."/>
        </authorList>
    </citation>
    <scope>NUCLEOTIDE SEQUENCE [LARGE SCALE GENOMIC DNA]</scope>
    <source>
        <strain evidence="4 5">SSD-17B</strain>
    </source>
</reference>
<accession>U2E9Y5</accession>
<keyword evidence="5" id="KW-1185">Reference proteome</keyword>
<dbReference type="PANTHER" id="PTHR43018:SF2">
    <property type="entry name" value="PHOSPHO-2-DEHYDRO-3-DEOXYHEPTONATE ALDOLASE"/>
    <property type="match status" value="1"/>
</dbReference>
<dbReference type="NCBIfam" id="NF006421">
    <property type="entry name" value="PRK08673.1"/>
    <property type="match status" value="1"/>
</dbReference>
<dbReference type="EC" id="2.5.1.54" evidence="4"/>
<protein>
    <submittedName>
        <fullName evidence="4">3-deoxy-D-arabino-heptulosonate 7-phosphate synthase protein</fullName>
        <ecNumber evidence="4">2.5.1.54</ecNumber>
    </submittedName>
</protein>
<reference evidence="4 5" key="1">
    <citation type="journal article" date="2011" name="J. Bacteriol.">
        <title>Genome sequence of Haloplasma contractile, an unusual contractile bacterium from a deep-sea anoxic brine lake.</title>
        <authorList>
            <person name="Antunes A."/>
            <person name="Alam I."/>
            <person name="El Dorry H."/>
            <person name="Siam R."/>
            <person name="Robertson A."/>
            <person name="Bajic V.B."/>
            <person name="Stingl U."/>
        </authorList>
    </citation>
    <scope>NUCLEOTIDE SEQUENCE [LARGE SCALE GENOMIC DNA]</scope>
    <source>
        <strain evidence="4 5">SSD-17B</strain>
    </source>
</reference>
<feature type="domain" description="DAHP synthase ferredoxin-like" evidence="3">
    <location>
        <begin position="1"/>
        <end position="67"/>
    </location>
</feature>
<dbReference type="AlphaFoldDB" id="U2E9Y5"/>
<dbReference type="InterPro" id="IPR006218">
    <property type="entry name" value="DAHP1/KDSA"/>
</dbReference>
<dbReference type="Proteomes" id="UP000005707">
    <property type="component" value="Unassembled WGS sequence"/>
</dbReference>
<dbReference type="InParanoid" id="U2E9Y5"/>
<evidence type="ECO:0000259" key="2">
    <source>
        <dbReference type="Pfam" id="PF00793"/>
    </source>
</evidence>
<organism evidence="4 5">
    <name type="scientific">Haloplasma contractile SSD-17B</name>
    <dbReference type="NCBI Taxonomy" id="1033810"/>
    <lineage>
        <taxon>Bacteria</taxon>
        <taxon>Bacillati</taxon>
        <taxon>Mycoplasmatota</taxon>
        <taxon>Mollicutes</taxon>
        <taxon>Haloplasmatales</taxon>
        <taxon>Haloplasmataceae</taxon>
        <taxon>Haloplasma</taxon>
    </lineage>
</organism>
<dbReference type="InterPro" id="IPR041071">
    <property type="entry name" value="DAHP_snth_FXD"/>
</dbReference>
<dbReference type="OrthoDB" id="9780456at2"/>
<dbReference type="GO" id="GO:0016832">
    <property type="term" value="F:aldehyde-lyase activity"/>
    <property type="evidence" value="ECO:0007669"/>
    <property type="project" value="InterPro"/>
</dbReference>
<dbReference type="SUPFAM" id="SSF51569">
    <property type="entry name" value="Aldolase"/>
    <property type="match status" value="1"/>
</dbReference>
<dbReference type="Gene3D" id="3.20.20.70">
    <property type="entry name" value="Aldolase class I"/>
    <property type="match status" value="1"/>
</dbReference>
<dbReference type="Gene3D" id="3.30.70.1140">
    <property type="entry name" value="Phospho-2-dehydro-3-deoxyheptonate aldolase, domain 1"/>
    <property type="match status" value="1"/>
</dbReference>
<evidence type="ECO:0000256" key="1">
    <source>
        <dbReference type="ARBA" id="ARBA00022679"/>
    </source>
</evidence>
<feature type="domain" description="DAHP synthetase I/KDSA" evidence="2">
    <location>
        <begin position="87"/>
        <end position="324"/>
    </location>
</feature>
<dbReference type="NCBIfam" id="TIGR01361">
    <property type="entry name" value="DAHP_synth_Bsub"/>
    <property type="match status" value="1"/>
</dbReference>
<gene>
    <name evidence="4" type="ORF">HLPCO_002357</name>
</gene>
<sequence>MVVVMKASSTNEQIEKVINKLRSFDLDIHLSQGTTRTIIGGVGDPKEKEMIMETIEVMDGVEKVVAIVNPYKLASREFKQEDTVIKIGDLCIGGNEIIVMAGPCAVENEQQIIETAEAVKRAGAKILRGGAFKPRTSPYSFQGLGEDGLKLLAKAREKTGLKIVTELMDLQHIKIVNEYSDIIQIGARNMQNFTLLKAVGKLQKPVLLKRGMSATVKELLMAAEYIMSEGNHQVILCERGIRTFEDATRNTLDLSIVPVIKEISHLPIIIDPSHATGKWNLVKPMTKAAIASGADGLIIEVHPNPLDAVSDGPQSLKFNNFNDLMNESRLVANAIGRNIAGDSDDVS</sequence>
<dbReference type="STRING" id="1033810.HLPCO_002357"/>
<comment type="caution">
    <text evidence="4">The sequence shown here is derived from an EMBL/GenBank/DDBJ whole genome shotgun (WGS) entry which is preliminary data.</text>
</comment>
<dbReference type="InterPro" id="IPR006268">
    <property type="entry name" value="DAHP_syn_2"/>
</dbReference>
<dbReference type="eggNOG" id="COG2876">
    <property type="taxonomic scope" value="Bacteria"/>
</dbReference>
<dbReference type="InterPro" id="IPR013785">
    <property type="entry name" value="Aldolase_TIM"/>
</dbReference>
<keyword evidence="1 4" id="KW-0808">Transferase</keyword>
<dbReference type="PANTHER" id="PTHR43018">
    <property type="entry name" value="PHOSPHO-2-DEHYDRO-3-DEOXYHEPTONATE ALDOLASE"/>
    <property type="match status" value="1"/>
</dbReference>
<dbReference type="RefSeq" id="WP_008825405.1">
    <property type="nucleotide sequence ID" value="NZ_AFNU02000009.1"/>
</dbReference>
<evidence type="ECO:0000313" key="4">
    <source>
        <dbReference type="EMBL" id="ERJ11656.1"/>
    </source>
</evidence>
<dbReference type="EMBL" id="AFNU02000009">
    <property type="protein sequence ID" value="ERJ11656.1"/>
    <property type="molecule type" value="Genomic_DNA"/>
</dbReference>
<evidence type="ECO:0000313" key="5">
    <source>
        <dbReference type="Proteomes" id="UP000005707"/>
    </source>
</evidence>
<name>U2E9Y5_9MOLU</name>
<dbReference type="GO" id="GO:0003849">
    <property type="term" value="F:3-deoxy-7-phosphoheptulonate synthase activity"/>
    <property type="evidence" value="ECO:0007669"/>
    <property type="project" value="UniProtKB-EC"/>
</dbReference>
<evidence type="ECO:0000259" key="3">
    <source>
        <dbReference type="Pfam" id="PF18152"/>
    </source>
</evidence>
<dbReference type="Pfam" id="PF18152">
    <property type="entry name" value="DAHP_snth_FXD"/>
    <property type="match status" value="1"/>
</dbReference>